<comment type="subunit">
    <text evidence="2">Heterodimer of SbcC and SbcD.</text>
</comment>
<protein>
    <recommendedName>
        <fullName evidence="3">Nuclease SbcCD subunit C</fullName>
    </recommendedName>
</protein>
<evidence type="ECO:0000256" key="4">
    <source>
        <dbReference type="SAM" id="Coils"/>
    </source>
</evidence>
<feature type="coiled-coil region" evidence="4">
    <location>
        <begin position="405"/>
        <end position="504"/>
    </location>
</feature>
<dbReference type="PANTHER" id="PTHR32114:SF2">
    <property type="entry name" value="ABC TRANSPORTER ABCH.3"/>
    <property type="match status" value="1"/>
</dbReference>
<dbReference type="AlphaFoldDB" id="A0AAW9JS82"/>
<evidence type="ECO:0000259" key="5">
    <source>
        <dbReference type="Pfam" id="PF13476"/>
    </source>
</evidence>
<dbReference type="PANTHER" id="PTHR32114">
    <property type="entry name" value="ABC TRANSPORTER ABCH.3"/>
    <property type="match status" value="1"/>
</dbReference>
<evidence type="ECO:0000313" key="7">
    <source>
        <dbReference type="Proteomes" id="UP001290462"/>
    </source>
</evidence>
<dbReference type="GO" id="GO:0006302">
    <property type="term" value="P:double-strand break repair"/>
    <property type="evidence" value="ECO:0007669"/>
    <property type="project" value="InterPro"/>
</dbReference>
<reference evidence="6" key="1">
    <citation type="submission" date="2023-08" db="EMBL/GenBank/DDBJ databases">
        <title>Genomic characterization of piscicolin 126 produced by Carnobacterium maltaromaticum CM22 strain isolated from salmon (Salmo salar).</title>
        <authorList>
            <person name="Gonzalez-Gragera E."/>
            <person name="Garcia-Lopez J.D."/>
            <person name="Teso-Perez C."/>
            <person name="Gimenez-Hernandez I."/>
            <person name="Peralta-Sanchez J.M."/>
            <person name="Valdivia E."/>
            <person name="Montalban-Lopez M."/>
            <person name="Martin-Platero A.M."/>
            <person name="Banos A."/>
            <person name="Martinez-Bueno M."/>
        </authorList>
    </citation>
    <scope>NUCLEOTIDE SEQUENCE</scope>
    <source>
        <strain evidence="6">CM22</strain>
    </source>
</reference>
<dbReference type="InterPro" id="IPR038729">
    <property type="entry name" value="Rad50/SbcC_AAA"/>
</dbReference>
<evidence type="ECO:0000256" key="2">
    <source>
        <dbReference type="ARBA" id="ARBA00011322"/>
    </source>
</evidence>
<gene>
    <name evidence="6" type="ORF">RAK27_05725</name>
</gene>
<comment type="caution">
    <text evidence="6">The sequence shown here is derived from an EMBL/GenBank/DDBJ whole genome shotgun (WGS) entry which is preliminary data.</text>
</comment>
<proteinExistence type="inferred from homology"/>
<organism evidence="6 7">
    <name type="scientific">Carnobacterium maltaromaticum</name>
    <name type="common">Carnobacterium piscicola</name>
    <dbReference type="NCBI Taxonomy" id="2751"/>
    <lineage>
        <taxon>Bacteria</taxon>
        <taxon>Bacillati</taxon>
        <taxon>Bacillota</taxon>
        <taxon>Bacilli</taxon>
        <taxon>Lactobacillales</taxon>
        <taxon>Carnobacteriaceae</taxon>
        <taxon>Carnobacterium</taxon>
    </lineage>
</organism>
<feature type="coiled-coil region" evidence="4">
    <location>
        <begin position="786"/>
        <end position="835"/>
    </location>
</feature>
<dbReference type="EMBL" id="JAVBVO010000003">
    <property type="protein sequence ID" value="MDZ5758154.1"/>
    <property type="molecule type" value="Genomic_DNA"/>
</dbReference>
<feature type="coiled-coil region" evidence="4">
    <location>
        <begin position="698"/>
        <end position="756"/>
    </location>
</feature>
<evidence type="ECO:0000256" key="3">
    <source>
        <dbReference type="ARBA" id="ARBA00013368"/>
    </source>
</evidence>
<accession>A0AAW9JS82</accession>
<dbReference type="SUPFAM" id="SSF52540">
    <property type="entry name" value="P-loop containing nucleoside triphosphate hydrolases"/>
    <property type="match status" value="2"/>
</dbReference>
<evidence type="ECO:0000313" key="6">
    <source>
        <dbReference type="EMBL" id="MDZ5758154.1"/>
    </source>
</evidence>
<keyword evidence="4" id="KW-0175">Coiled coil</keyword>
<dbReference type="Pfam" id="PF13476">
    <property type="entry name" value="AAA_23"/>
    <property type="match status" value="1"/>
</dbReference>
<dbReference type="InterPro" id="IPR027417">
    <property type="entry name" value="P-loop_NTPase"/>
</dbReference>
<dbReference type="Gene3D" id="3.40.50.300">
    <property type="entry name" value="P-loop containing nucleotide triphosphate hydrolases"/>
    <property type="match status" value="2"/>
</dbReference>
<comment type="similarity">
    <text evidence="1">Belongs to the SMC family. SbcC subfamily.</text>
</comment>
<dbReference type="Proteomes" id="UP001290462">
    <property type="component" value="Unassembled WGS sequence"/>
</dbReference>
<feature type="coiled-coil region" evidence="4">
    <location>
        <begin position="245"/>
        <end position="353"/>
    </location>
</feature>
<name>A0AAW9JS82_CARML</name>
<dbReference type="RefSeq" id="WP_322808692.1">
    <property type="nucleotide sequence ID" value="NZ_JAVBVO010000003.1"/>
</dbReference>
<feature type="coiled-coil region" evidence="4">
    <location>
        <begin position="547"/>
        <end position="645"/>
    </location>
</feature>
<dbReference type="GO" id="GO:0016887">
    <property type="term" value="F:ATP hydrolysis activity"/>
    <property type="evidence" value="ECO:0007669"/>
    <property type="project" value="InterPro"/>
</dbReference>
<sequence length="1048" mass="121657">MKPIKLNLQAFGPYLNETIDFSSFYEHHIFLIAGKTGAGKTTLFDAMSYALFGKTNGLNREPKEMRSTFAKPSEETKVAFTFSAQNKVYQIERIPEQVLAKKRGDGVREVKAKATITIFDEFGKEINHFTKTTEVNQIVEEVVQLEDEQFRQIIMLPQGDFRRFLNANSNEKEKILRKLFGTEPYRLFSEKLKEQKKLISVAIKDQEKELITTLQHARWVIELPEILELGQARGKKELSYLKEQQENMHNQLLKNEKRIQLLKEEENKRQLELQKVQAEMLLFNEKEQLYSQQTIHKSATERIMTLKEKLNKLKEAELIQPLLVRQLELKNEMAELATEVHSLEDQKKLAEKEQNYWETLYQEKLAESPEQERREMKLIELKQQKIVLDGYSRVRQEDERLAEKINLLDREKVACANQLQEKQKQEMATLQKLDQLREVEQQLNQLDKEQTRVQTIDQKLIEFSQIEEKIQQLKNQEITVRDSLLLAEEKVAETEKNYLKAKSDWAKIQIRRLALDLEDGAPCPVCGSVEHPYLHSQVEDMDEFETMSQAENQLDFWENELTTVKETVASFKTRIEGLHEQLADSESQLEKRMENDPLATRLEKSSLDQLKKEVKVQLEKLETQIMELKQQHSKETELLEEQNKLKSFIEKKSAELNIIEQDYQNVWQEQLEKKGELTQIKQQLPLELLDETIFKGRLSQLELEVAAFKQELSERELKKVAAQDQLKEIISNQVHLKKQSAKAEKLELELTEKLNDAISQSSFENQKSIEATLTELEEVVDWEKEVQQYEKEEYRITQRIAELENQLLSVEKPNVEIAESRLKEVAIERETMQEEQTRNQQIHMQNKKVLKEATEIIHSIQEQWDLLDEVTNLSAVANGDGDQSKMGFERYVLTYFLEEVLTIANGRLQQLSNNRYLFDLNREEGSRKTDTGLEINIYDDNAGGLRNVRTLSGGESFIAALALSLSLSEVVQQHAGGIQIETMFIDEGFGSLDEDALEEAMDALLQIEGSGRLVGIISHVKELKERIPDKLLVESNGTGKSKIKISHG</sequence>
<evidence type="ECO:0000256" key="1">
    <source>
        <dbReference type="ARBA" id="ARBA00006930"/>
    </source>
</evidence>
<feature type="domain" description="Rad50/SbcC-type AAA" evidence="5">
    <location>
        <begin position="5"/>
        <end position="256"/>
    </location>
</feature>
<dbReference type="Pfam" id="PF13558">
    <property type="entry name" value="SbcC_Walker_B"/>
    <property type="match status" value="1"/>
</dbReference>